<evidence type="ECO:0000313" key="2">
    <source>
        <dbReference type="Proteomes" id="UP000612361"/>
    </source>
</evidence>
<keyword evidence="2" id="KW-1185">Reference proteome</keyword>
<proteinExistence type="predicted"/>
<sequence>MIYRMQFASDVIRDGMGLELIDESNTVVAEVFRNDSTHELVFSAFTENIPFIEIEKLVSVARHDLQTFEDGTVLPMKKE</sequence>
<accession>A0A923KUH5</accession>
<dbReference type="AlphaFoldDB" id="A0A923KUH5"/>
<reference evidence="1" key="1">
    <citation type="submission" date="2020-08" db="EMBL/GenBank/DDBJ databases">
        <title>Novel species isolated from subtropical streams in China.</title>
        <authorList>
            <person name="Lu H."/>
        </authorList>
    </citation>
    <scope>NUCLEOTIDE SEQUENCE</scope>
    <source>
        <strain evidence="1">CY7W</strain>
    </source>
</reference>
<evidence type="ECO:0000313" key="1">
    <source>
        <dbReference type="EMBL" id="MBC3937114.1"/>
    </source>
</evidence>
<protein>
    <submittedName>
        <fullName evidence="1">Uncharacterized protein</fullName>
    </submittedName>
</protein>
<gene>
    <name evidence="1" type="ORF">H8K47_17290</name>
</gene>
<dbReference type="EMBL" id="JACOGG010000032">
    <property type="protein sequence ID" value="MBC3937114.1"/>
    <property type="molecule type" value="Genomic_DNA"/>
</dbReference>
<dbReference type="Proteomes" id="UP000612361">
    <property type="component" value="Unassembled WGS sequence"/>
</dbReference>
<organism evidence="1 2">
    <name type="scientific">Undibacterium rugosum</name>
    <dbReference type="NCBI Taxonomy" id="2762291"/>
    <lineage>
        <taxon>Bacteria</taxon>
        <taxon>Pseudomonadati</taxon>
        <taxon>Pseudomonadota</taxon>
        <taxon>Betaproteobacteria</taxon>
        <taxon>Burkholderiales</taxon>
        <taxon>Oxalobacteraceae</taxon>
        <taxon>Undibacterium</taxon>
    </lineage>
</organism>
<name>A0A923KUH5_9BURK</name>
<comment type="caution">
    <text evidence="1">The sequence shown here is derived from an EMBL/GenBank/DDBJ whole genome shotgun (WGS) entry which is preliminary data.</text>
</comment>